<dbReference type="EMBL" id="GBYX01474606">
    <property type="protein sequence ID" value="JAO07058.1"/>
    <property type="molecule type" value="Transcribed_RNA"/>
</dbReference>
<proteinExistence type="predicted"/>
<evidence type="ECO:0000313" key="2">
    <source>
        <dbReference type="EMBL" id="JAO07058.1"/>
    </source>
</evidence>
<name>A0A0S7EW30_9TELE</name>
<gene>
    <name evidence="2" type="primary">PPUP7360</name>
</gene>
<feature type="non-terminal residue" evidence="2">
    <location>
        <position position="108"/>
    </location>
</feature>
<sequence>MSILMDHIPAEWNRPRKQNRNHRISLSGSGPDPDRLTEMLSVSDHSDVLMMKIMKRSSAGFCCRTRTGSNHAVFAEPQRKQETPVTWMTVPYLTMSPWTFLFSVSFCF</sequence>
<dbReference type="AlphaFoldDB" id="A0A0S7EW30"/>
<evidence type="ECO:0000256" key="1">
    <source>
        <dbReference type="SAM" id="MobiDB-lite"/>
    </source>
</evidence>
<organism evidence="2">
    <name type="scientific">Poeciliopsis prolifica</name>
    <name type="common">blackstripe livebearer</name>
    <dbReference type="NCBI Taxonomy" id="188132"/>
    <lineage>
        <taxon>Eukaryota</taxon>
        <taxon>Metazoa</taxon>
        <taxon>Chordata</taxon>
        <taxon>Craniata</taxon>
        <taxon>Vertebrata</taxon>
        <taxon>Euteleostomi</taxon>
        <taxon>Actinopterygii</taxon>
        <taxon>Neopterygii</taxon>
        <taxon>Teleostei</taxon>
        <taxon>Neoteleostei</taxon>
        <taxon>Acanthomorphata</taxon>
        <taxon>Ovalentaria</taxon>
        <taxon>Atherinomorphae</taxon>
        <taxon>Cyprinodontiformes</taxon>
        <taxon>Poeciliidae</taxon>
        <taxon>Poeciliinae</taxon>
        <taxon>Poeciliopsis</taxon>
    </lineage>
</organism>
<reference evidence="2" key="1">
    <citation type="submission" date="2014-12" db="EMBL/GenBank/DDBJ databases">
        <title>Parallel Evolution in Life History Adaptation Evident in the Tissue-Specific Poeciliopsis prolifica transcriptome.</title>
        <authorList>
            <person name="Jue N.K."/>
            <person name="Foley R.J."/>
            <person name="Obergfell C."/>
            <person name="Reznick D.N."/>
            <person name="O'Neill R.J."/>
            <person name="O'Neill M.J."/>
        </authorList>
    </citation>
    <scope>NUCLEOTIDE SEQUENCE</scope>
</reference>
<feature type="region of interest" description="Disordered" evidence="1">
    <location>
        <begin position="14"/>
        <end position="37"/>
    </location>
</feature>
<protein>
    <submittedName>
        <fullName evidence="2">PPUP7360</fullName>
    </submittedName>
</protein>
<accession>A0A0S7EW30</accession>